<protein>
    <recommendedName>
        <fullName evidence="11">Cyanocobalamin reductase (cyanide-eliminating)</fullName>
    </recommendedName>
</protein>
<evidence type="ECO:0000256" key="2">
    <source>
        <dbReference type="ARBA" id="ARBA00001974"/>
    </source>
</evidence>
<keyword evidence="6" id="KW-0285">Flavoprotein</keyword>
<dbReference type="InterPro" id="IPR032037">
    <property type="entry name" value="MMACHC"/>
</dbReference>
<evidence type="ECO:0000256" key="10">
    <source>
        <dbReference type="ARBA" id="ARBA00023002"/>
    </source>
</evidence>
<comment type="similarity">
    <text evidence="4">Belongs to the MMACHC family.</text>
</comment>
<accession>A0A3S1B1Y3</accession>
<evidence type="ECO:0000256" key="7">
    <source>
        <dbReference type="ARBA" id="ARBA00022643"/>
    </source>
</evidence>
<comment type="subcellular location">
    <subcellularLocation>
        <location evidence="3">Cytoplasm</location>
    </subcellularLocation>
</comment>
<keyword evidence="9" id="KW-0521">NADP</keyword>
<dbReference type="GO" id="GO:0032451">
    <property type="term" value="F:demethylase activity"/>
    <property type="evidence" value="ECO:0007669"/>
    <property type="project" value="TreeGrafter"/>
</dbReference>
<comment type="caution">
    <text evidence="12">The sequence shown here is derived from an EMBL/GenBank/DDBJ whole genome shotgun (WGS) entry which is preliminary data.</text>
</comment>
<comment type="cofactor">
    <cofactor evidence="2">
        <name>FAD</name>
        <dbReference type="ChEBI" id="CHEBI:57692"/>
    </cofactor>
</comment>
<keyword evidence="10" id="KW-0560">Oxidoreductase</keyword>
<proteinExistence type="inferred from homology"/>
<evidence type="ECO:0000256" key="4">
    <source>
        <dbReference type="ARBA" id="ARBA00007762"/>
    </source>
</evidence>
<dbReference type="CDD" id="cd12959">
    <property type="entry name" value="MMACHC-like"/>
    <property type="match status" value="1"/>
</dbReference>
<dbReference type="Proteomes" id="UP000271974">
    <property type="component" value="Unassembled WGS sequence"/>
</dbReference>
<dbReference type="GO" id="GO:0009235">
    <property type="term" value="P:cobalamin metabolic process"/>
    <property type="evidence" value="ECO:0007669"/>
    <property type="project" value="TreeGrafter"/>
</dbReference>
<name>A0A3S1B1Y3_ELYCH</name>
<dbReference type="AlphaFoldDB" id="A0A3S1B1Y3"/>
<dbReference type="GO" id="GO:0005737">
    <property type="term" value="C:cytoplasm"/>
    <property type="evidence" value="ECO:0007669"/>
    <property type="project" value="UniProtKB-SubCell"/>
</dbReference>
<dbReference type="GO" id="GO:0071949">
    <property type="term" value="F:FAD binding"/>
    <property type="evidence" value="ECO:0007669"/>
    <property type="project" value="TreeGrafter"/>
</dbReference>
<evidence type="ECO:0000256" key="5">
    <source>
        <dbReference type="ARBA" id="ARBA00022490"/>
    </source>
</evidence>
<evidence type="ECO:0000313" key="13">
    <source>
        <dbReference type="Proteomes" id="UP000271974"/>
    </source>
</evidence>
<dbReference type="PANTHER" id="PTHR31457:SF2">
    <property type="entry name" value="CYANOCOBALAMIN REDUCTASE _ ALKYLCOBALAMIN DEALKYLASE"/>
    <property type="match status" value="1"/>
</dbReference>
<sequence>MSNNLGGEQHEITIRLSNILCPKGFEIYPFLVGWYNELVDEPFRFKLPYSTLCYTVVSTPDMFENCLVPFLCKTATSGTASNMDVLDKCMQHCFNNVKEAFPSEEVEAILDYELAATRRPKVLVQPAGHVSGAAYYYTRASLDPDPFPSDNKIFGVCIHPRYGGWFALRGVIIFQSIECPNLPRTAPIDCVPGNDRKVELLDLFNNHWRDARYRDIVEVDKKYSEDQQKYFETLPKDRARIIQSLLEKYLTIDASCVN</sequence>
<dbReference type="GO" id="GO:0033787">
    <property type="term" value="F:cyanocobalamin reductase (cyanide-eliminating) (NADP+) activity"/>
    <property type="evidence" value="ECO:0007669"/>
    <property type="project" value="TreeGrafter"/>
</dbReference>
<evidence type="ECO:0000313" key="12">
    <source>
        <dbReference type="EMBL" id="RUS74126.1"/>
    </source>
</evidence>
<keyword evidence="7" id="KW-0288">FMN</keyword>
<keyword evidence="8" id="KW-0274">FAD</keyword>
<organism evidence="12 13">
    <name type="scientific">Elysia chlorotica</name>
    <name type="common">Eastern emerald elysia</name>
    <name type="synonym">Sea slug</name>
    <dbReference type="NCBI Taxonomy" id="188477"/>
    <lineage>
        <taxon>Eukaryota</taxon>
        <taxon>Metazoa</taxon>
        <taxon>Spiralia</taxon>
        <taxon>Lophotrochozoa</taxon>
        <taxon>Mollusca</taxon>
        <taxon>Gastropoda</taxon>
        <taxon>Heterobranchia</taxon>
        <taxon>Euthyneura</taxon>
        <taxon>Panpulmonata</taxon>
        <taxon>Sacoglossa</taxon>
        <taxon>Placobranchoidea</taxon>
        <taxon>Plakobranchidae</taxon>
        <taxon>Elysia</taxon>
    </lineage>
</organism>
<dbReference type="Pfam" id="PF16690">
    <property type="entry name" value="MMACHC"/>
    <property type="match status" value="1"/>
</dbReference>
<comment type="cofactor">
    <cofactor evidence="1">
        <name>FMN</name>
        <dbReference type="ChEBI" id="CHEBI:58210"/>
    </cofactor>
</comment>
<dbReference type="OrthoDB" id="409189at2759"/>
<dbReference type="STRING" id="188477.A0A3S1B1Y3"/>
<dbReference type="PANTHER" id="PTHR31457">
    <property type="entry name" value="METHYLMALONIC ACIDURIA AND HOMOCYSTINURIA TYPE C PROTEIN"/>
    <property type="match status" value="1"/>
</dbReference>
<gene>
    <name evidence="12" type="ORF">EGW08_018106</name>
</gene>
<keyword evidence="13" id="KW-1185">Reference proteome</keyword>
<evidence type="ECO:0000256" key="1">
    <source>
        <dbReference type="ARBA" id="ARBA00001917"/>
    </source>
</evidence>
<dbReference type="EMBL" id="RQTK01000863">
    <property type="protein sequence ID" value="RUS74126.1"/>
    <property type="molecule type" value="Genomic_DNA"/>
</dbReference>
<evidence type="ECO:0000256" key="9">
    <source>
        <dbReference type="ARBA" id="ARBA00022857"/>
    </source>
</evidence>
<evidence type="ECO:0000256" key="6">
    <source>
        <dbReference type="ARBA" id="ARBA00022630"/>
    </source>
</evidence>
<evidence type="ECO:0000256" key="11">
    <source>
        <dbReference type="ARBA" id="ARBA00031313"/>
    </source>
</evidence>
<evidence type="ECO:0000256" key="8">
    <source>
        <dbReference type="ARBA" id="ARBA00022827"/>
    </source>
</evidence>
<keyword evidence="5" id="KW-0963">Cytoplasm</keyword>
<evidence type="ECO:0000256" key="3">
    <source>
        <dbReference type="ARBA" id="ARBA00004496"/>
    </source>
</evidence>
<reference evidence="12 13" key="1">
    <citation type="submission" date="2019-01" db="EMBL/GenBank/DDBJ databases">
        <title>A draft genome assembly of the solar-powered sea slug Elysia chlorotica.</title>
        <authorList>
            <person name="Cai H."/>
            <person name="Li Q."/>
            <person name="Fang X."/>
            <person name="Li J."/>
            <person name="Curtis N.E."/>
            <person name="Altenburger A."/>
            <person name="Shibata T."/>
            <person name="Feng M."/>
            <person name="Maeda T."/>
            <person name="Schwartz J.A."/>
            <person name="Shigenobu S."/>
            <person name="Lundholm N."/>
            <person name="Nishiyama T."/>
            <person name="Yang H."/>
            <person name="Hasebe M."/>
            <person name="Li S."/>
            <person name="Pierce S.K."/>
            <person name="Wang J."/>
        </authorList>
    </citation>
    <scope>NUCLEOTIDE SEQUENCE [LARGE SCALE GENOMIC DNA]</scope>
    <source>
        <strain evidence="12">EC2010</strain>
        <tissue evidence="12">Whole organism of an adult</tissue>
    </source>
</reference>